<gene>
    <name evidence="2" type="ORF">HAX54_027341</name>
</gene>
<feature type="region of interest" description="Disordered" evidence="1">
    <location>
        <begin position="1"/>
        <end position="58"/>
    </location>
</feature>
<proteinExistence type="predicted"/>
<feature type="compositionally biased region" description="Basic and acidic residues" evidence="1">
    <location>
        <begin position="1"/>
        <end position="17"/>
    </location>
</feature>
<reference evidence="2 3" key="1">
    <citation type="journal article" date="2021" name="BMC Genomics">
        <title>Datura genome reveals duplications of psychoactive alkaloid biosynthetic genes and high mutation rate following tissue culture.</title>
        <authorList>
            <person name="Rajewski A."/>
            <person name="Carter-House D."/>
            <person name="Stajich J."/>
            <person name="Litt A."/>
        </authorList>
    </citation>
    <scope>NUCLEOTIDE SEQUENCE [LARGE SCALE GENOMIC DNA]</scope>
    <source>
        <strain evidence="2">AR-01</strain>
    </source>
</reference>
<dbReference type="Proteomes" id="UP000823775">
    <property type="component" value="Unassembled WGS sequence"/>
</dbReference>
<protein>
    <submittedName>
        <fullName evidence="2">Uncharacterized protein</fullName>
    </submittedName>
</protein>
<accession>A0ABS8Y545</accession>
<evidence type="ECO:0000256" key="1">
    <source>
        <dbReference type="SAM" id="MobiDB-lite"/>
    </source>
</evidence>
<name>A0ABS8Y545_DATST</name>
<comment type="caution">
    <text evidence="2">The sequence shown here is derived from an EMBL/GenBank/DDBJ whole genome shotgun (WGS) entry which is preliminary data.</text>
</comment>
<organism evidence="2 3">
    <name type="scientific">Datura stramonium</name>
    <name type="common">Jimsonweed</name>
    <name type="synonym">Common thornapple</name>
    <dbReference type="NCBI Taxonomy" id="4076"/>
    <lineage>
        <taxon>Eukaryota</taxon>
        <taxon>Viridiplantae</taxon>
        <taxon>Streptophyta</taxon>
        <taxon>Embryophyta</taxon>
        <taxon>Tracheophyta</taxon>
        <taxon>Spermatophyta</taxon>
        <taxon>Magnoliopsida</taxon>
        <taxon>eudicotyledons</taxon>
        <taxon>Gunneridae</taxon>
        <taxon>Pentapetalae</taxon>
        <taxon>asterids</taxon>
        <taxon>lamiids</taxon>
        <taxon>Solanales</taxon>
        <taxon>Solanaceae</taxon>
        <taxon>Solanoideae</taxon>
        <taxon>Datureae</taxon>
        <taxon>Datura</taxon>
    </lineage>
</organism>
<sequence length="165" mass="18343">MEKTLEKSVHQSSERLKNSSLSSSPVEISDSSTDDSPESSSSRLKKPSFSCPKKGTIDSSITFGPEDMQMFWSISEKQDFSPLKIDHLLIEESFELNSLRIPLFCYIFYDGVWFMKASYKPKIKSSAVGGSSGKSSNDTQSTSFDALLTKVQDIKLSLVTWGSSR</sequence>
<evidence type="ECO:0000313" key="3">
    <source>
        <dbReference type="Proteomes" id="UP000823775"/>
    </source>
</evidence>
<dbReference type="EMBL" id="JACEIK010033105">
    <property type="protein sequence ID" value="MCE5166813.1"/>
    <property type="molecule type" value="Genomic_DNA"/>
</dbReference>
<keyword evidence="3" id="KW-1185">Reference proteome</keyword>
<evidence type="ECO:0000313" key="2">
    <source>
        <dbReference type="EMBL" id="MCE5166813.1"/>
    </source>
</evidence>